<dbReference type="EMBL" id="JH650979">
    <property type="protein sequence ID" value="EXA35179.1"/>
    <property type="molecule type" value="Genomic_DNA"/>
</dbReference>
<gene>
    <name evidence="2" type="ORF">FOVG_13940</name>
</gene>
<organism evidence="2">
    <name type="scientific">Fusarium oxysporum f. sp. pisi HDV247</name>
    <dbReference type="NCBI Taxonomy" id="1080344"/>
    <lineage>
        <taxon>Eukaryota</taxon>
        <taxon>Fungi</taxon>
        <taxon>Dikarya</taxon>
        <taxon>Ascomycota</taxon>
        <taxon>Pezizomycotina</taxon>
        <taxon>Sordariomycetes</taxon>
        <taxon>Hypocreomycetidae</taxon>
        <taxon>Hypocreales</taxon>
        <taxon>Nectriaceae</taxon>
        <taxon>Fusarium</taxon>
        <taxon>Fusarium oxysporum species complex</taxon>
    </lineage>
</organism>
<reference evidence="2" key="2">
    <citation type="submission" date="2012-05" db="EMBL/GenBank/DDBJ databases">
        <title>Annotation of the Genome Sequence of Fusarium oxysporum HDV247.</title>
        <authorList>
            <consortium name="The Broad Institute Genomics Platform"/>
            <person name="Ma L.-J."/>
            <person name="Corby-Kistler H."/>
            <person name="Broz K."/>
            <person name="Gale L.R."/>
            <person name="Jonkers W."/>
            <person name="O'Donnell K."/>
            <person name="Ploetz R."/>
            <person name="Steinberg C."/>
            <person name="Schwartz D.C."/>
            <person name="VanEtten H."/>
            <person name="Zhou S."/>
            <person name="Young S.K."/>
            <person name="Zeng Q."/>
            <person name="Gargeya S."/>
            <person name="Fitzgerald M."/>
            <person name="Abouelleil A."/>
            <person name="Alvarado L."/>
            <person name="Chapman S.B."/>
            <person name="Gainer-Dewar J."/>
            <person name="Goldberg J."/>
            <person name="Griggs A."/>
            <person name="Gujja S."/>
            <person name="Hansen M."/>
            <person name="Howarth C."/>
            <person name="Imamovic A."/>
            <person name="Ireland A."/>
            <person name="Larimer J."/>
            <person name="McCowan C."/>
            <person name="Murphy C."/>
            <person name="Pearson M."/>
            <person name="Poon T.W."/>
            <person name="Priest M."/>
            <person name="Roberts A."/>
            <person name="Saif S."/>
            <person name="Shea T."/>
            <person name="Sykes S."/>
            <person name="Wortman J."/>
            <person name="Nusbaum C."/>
            <person name="Birren B."/>
        </authorList>
    </citation>
    <scope>NUCLEOTIDE SEQUENCE</scope>
    <source>
        <strain evidence="2">HDV247</strain>
    </source>
</reference>
<reference evidence="2" key="1">
    <citation type="submission" date="2011-10" db="EMBL/GenBank/DDBJ databases">
        <title>The Genome Sequence of Fusarium oxysporum HDV247.</title>
        <authorList>
            <consortium name="The Broad Institute Genome Sequencing Platform"/>
            <person name="Ma L.-J."/>
            <person name="Gale L.R."/>
            <person name="Schwartz D.C."/>
            <person name="Zhou S."/>
            <person name="Corby-Kistler H."/>
            <person name="Young S.K."/>
            <person name="Zeng Q."/>
            <person name="Gargeya S."/>
            <person name="Fitzgerald M."/>
            <person name="Haas B."/>
            <person name="Abouelleil A."/>
            <person name="Alvarado L."/>
            <person name="Arachchi H.M."/>
            <person name="Berlin A."/>
            <person name="Brown A."/>
            <person name="Chapman S.B."/>
            <person name="Chen Z."/>
            <person name="Dunbar C."/>
            <person name="Freedman E."/>
            <person name="Gearin G."/>
            <person name="Goldberg J."/>
            <person name="Griggs A."/>
            <person name="Gujja S."/>
            <person name="Heiman D."/>
            <person name="Howarth C."/>
            <person name="Larson L."/>
            <person name="Lui A."/>
            <person name="MacDonald P.J.P."/>
            <person name="Montmayeur A."/>
            <person name="Murphy C."/>
            <person name="Neiman D."/>
            <person name="Pearson M."/>
            <person name="Priest M."/>
            <person name="Roberts A."/>
            <person name="Saif S."/>
            <person name="Shea T."/>
            <person name="Shenoy N."/>
            <person name="Sisk P."/>
            <person name="Stolte C."/>
            <person name="Sykes S."/>
            <person name="Wortman J."/>
            <person name="Nusbaum C."/>
            <person name="Birren B."/>
        </authorList>
    </citation>
    <scope>NUCLEOTIDE SEQUENCE [LARGE SCALE GENOMIC DNA]</scope>
    <source>
        <strain evidence="2">HDV247</strain>
    </source>
</reference>
<evidence type="ECO:0000256" key="1">
    <source>
        <dbReference type="SAM" id="MobiDB-lite"/>
    </source>
</evidence>
<accession>W9NQS8</accession>
<dbReference type="Proteomes" id="UP000030751">
    <property type="component" value="Unassembled WGS sequence"/>
</dbReference>
<name>W9NQS8_FUSOX</name>
<evidence type="ECO:0000313" key="2">
    <source>
        <dbReference type="EMBL" id="EXA35179.1"/>
    </source>
</evidence>
<dbReference type="AlphaFoldDB" id="W9NQS8"/>
<protein>
    <submittedName>
        <fullName evidence="2">Uncharacterized protein</fullName>
    </submittedName>
</protein>
<dbReference type="HOGENOM" id="CLU_162144_0_0_1"/>
<feature type="region of interest" description="Disordered" evidence="1">
    <location>
        <begin position="1"/>
        <end position="27"/>
    </location>
</feature>
<proteinExistence type="predicted"/>
<sequence length="126" mass="14104">MAPRSAKNTLRHNEVGRTTPKSLPARVDQGKSIFKDHASPRGVVYVGHMTRVVVYTSGPFETASETTDKLPQACCDSCPTVRALQKIRRQGIYRNIGLVKQYIKSFSPRELRRGIQARARSIAYSD</sequence>